<feature type="compositionally biased region" description="Basic and acidic residues" evidence="2">
    <location>
        <begin position="448"/>
        <end position="470"/>
    </location>
</feature>
<feature type="compositionally biased region" description="Polar residues" evidence="2">
    <location>
        <begin position="313"/>
        <end position="327"/>
    </location>
</feature>
<evidence type="ECO:0000256" key="1">
    <source>
        <dbReference type="SAM" id="Coils"/>
    </source>
</evidence>
<dbReference type="EMBL" id="CDMZ01004464">
    <property type="protein sequence ID" value="CEM49834.1"/>
    <property type="molecule type" value="Genomic_DNA"/>
</dbReference>
<dbReference type="VEuPathDB" id="CryptoDB:Cvel_9632"/>
<feature type="coiled-coil region" evidence="1">
    <location>
        <begin position="144"/>
        <end position="172"/>
    </location>
</feature>
<feature type="compositionally biased region" description="Basic and acidic residues" evidence="2">
    <location>
        <begin position="498"/>
        <end position="531"/>
    </location>
</feature>
<keyword evidence="1" id="KW-0175">Coiled coil</keyword>
<gene>
    <name evidence="3" type="ORF">Cvel_9632</name>
</gene>
<organism evidence="3">
    <name type="scientific">Chromera velia CCMP2878</name>
    <dbReference type="NCBI Taxonomy" id="1169474"/>
    <lineage>
        <taxon>Eukaryota</taxon>
        <taxon>Sar</taxon>
        <taxon>Alveolata</taxon>
        <taxon>Colpodellida</taxon>
        <taxon>Chromeraceae</taxon>
        <taxon>Chromera</taxon>
    </lineage>
</organism>
<dbReference type="AlphaFoldDB" id="A0A0G4HZ38"/>
<name>A0A0G4HZ38_9ALVE</name>
<accession>A0A0G4HZ38</accession>
<feature type="compositionally biased region" description="Polar residues" evidence="2">
    <location>
        <begin position="276"/>
        <end position="285"/>
    </location>
</feature>
<feature type="compositionally biased region" description="Polar residues" evidence="2">
    <location>
        <begin position="555"/>
        <end position="565"/>
    </location>
</feature>
<feature type="compositionally biased region" description="Basic and acidic residues" evidence="2">
    <location>
        <begin position="265"/>
        <end position="275"/>
    </location>
</feature>
<proteinExistence type="predicted"/>
<reference evidence="3" key="1">
    <citation type="submission" date="2014-11" db="EMBL/GenBank/DDBJ databases">
        <authorList>
            <person name="Otto D Thomas"/>
            <person name="Naeem Raeece"/>
        </authorList>
    </citation>
    <scope>NUCLEOTIDE SEQUENCE</scope>
</reference>
<evidence type="ECO:0000313" key="3">
    <source>
        <dbReference type="EMBL" id="CEM49834.1"/>
    </source>
</evidence>
<feature type="region of interest" description="Disordered" evidence="2">
    <location>
        <begin position="265"/>
        <end position="364"/>
    </location>
</feature>
<protein>
    <submittedName>
        <fullName evidence="3">Uncharacterized protein</fullName>
    </submittedName>
</protein>
<feature type="region of interest" description="Disordered" evidence="2">
    <location>
        <begin position="417"/>
        <end position="565"/>
    </location>
</feature>
<evidence type="ECO:0000256" key="2">
    <source>
        <dbReference type="SAM" id="MobiDB-lite"/>
    </source>
</evidence>
<sequence length="565" mass="63478">MSGRPLFSLESLAEIAEDPEQTAYFRIDSPRSVDAMRRLGVADGDLWYLPPEALTPSVLEARQKKLTPKQRKEFAQMRFEKRERTRTDLLTKLLKERTQVMKDQQEAQEKMRETAIRKGRPASAVSVRDIERRRLFVEDRLHKKQHLDRKLRTEQEELAAEVAEKADKAAERRRHIEHVRGIAKEVATDSLRRRQTALNLLEYKWPTENEKRLTQMSARLPKSSLRIDVDRMSDYQRDFKDREEEWLKTHSPLDTERLLLSKLQEQKQKMNESRKLQTAQATQRGARTRGDSRGAQTTRGGTRALPDSANPLGVSQQAPTAAKTSLPTAPPEKAKSMKADPNANRASQSPRPSRRTVPRIPLLSLQDHESLRTALTLTPSTRLPTPGVVYANNYYEALAPTPHKNVRALPLPADDITLLAQSPDPPPASPRAGRRTYGAYRLANTEAVHGRDGDRERRSTSSRRLREKETNGQPSPPTADLGASAKETTLQLRPTRAKGGEKERETQSKENVDSPRAKEGGSKKGDKDPSRVLKTSGSMRARKYAPEKGGGGTGAQAQPQSVPVA</sequence>